<dbReference type="AlphaFoldDB" id="A0AAV2K261"/>
<evidence type="ECO:0000256" key="5">
    <source>
        <dbReference type="SAM" id="SignalP"/>
    </source>
</evidence>
<keyword evidence="5" id="KW-0732">Signal</keyword>
<keyword evidence="3" id="KW-0964">Secreted</keyword>
<name>A0AAV2K261_KNICA</name>
<keyword evidence="8" id="KW-1185">Reference proteome</keyword>
<dbReference type="PROSITE" id="PS51257">
    <property type="entry name" value="PROKAR_LIPOPROTEIN"/>
    <property type="match status" value="1"/>
</dbReference>
<keyword evidence="4" id="KW-1015">Disulfide bond</keyword>
<dbReference type="Pfam" id="PF00396">
    <property type="entry name" value="Granulin"/>
    <property type="match status" value="2"/>
</dbReference>
<proteinExistence type="inferred from homology"/>
<dbReference type="InterPro" id="IPR000118">
    <property type="entry name" value="Granulin"/>
</dbReference>
<evidence type="ECO:0000313" key="8">
    <source>
        <dbReference type="Proteomes" id="UP001497482"/>
    </source>
</evidence>
<dbReference type="EMBL" id="OZ035838">
    <property type="protein sequence ID" value="CAL1583799.1"/>
    <property type="molecule type" value="Genomic_DNA"/>
</dbReference>
<evidence type="ECO:0000256" key="3">
    <source>
        <dbReference type="ARBA" id="ARBA00022525"/>
    </source>
</evidence>
<evidence type="ECO:0000256" key="1">
    <source>
        <dbReference type="ARBA" id="ARBA00004613"/>
    </source>
</evidence>
<evidence type="ECO:0000256" key="4">
    <source>
        <dbReference type="ARBA" id="ARBA00023157"/>
    </source>
</evidence>
<sequence length="223" mass="24689">MLQKFVLVGLCGLVSCYITCPDGEKCNDQADCCLTERGYKCCPYPNGVCCADLAHCCPEGYRCNPETQMCERRWERQPMLRTEQASPGRQPAVVYCDNYNTCPDGFTCCRHPKGGWTCCPYSPARCCLDGYHCCPYGYDCDHTYSHCVRRSVPYPFSLPHPAPLPTDVGNGAAALNPWPPAALIASIAACAATLVTLHIMNNYFIFCTKNKPSSLLLTLYTFS</sequence>
<protein>
    <recommendedName>
        <fullName evidence="6">Granulins domain-containing protein</fullName>
    </recommendedName>
</protein>
<evidence type="ECO:0000259" key="6">
    <source>
        <dbReference type="PROSITE" id="PS00799"/>
    </source>
</evidence>
<dbReference type="Gene3D" id="2.10.25.160">
    <property type="entry name" value="Granulin"/>
    <property type="match status" value="2"/>
</dbReference>
<feature type="chain" id="PRO_5043359951" description="Granulins domain-containing protein" evidence="5">
    <location>
        <begin position="17"/>
        <end position="223"/>
    </location>
</feature>
<evidence type="ECO:0000256" key="2">
    <source>
        <dbReference type="ARBA" id="ARBA00010093"/>
    </source>
</evidence>
<feature type="domain" description="Granulins" evidence="6">
    <location>
        <begin position="127"/>
        <end position="140"/>
    </location>
</feature>
<dbReference type="InterPro" id="IPR037277">
    <property type="entry name" value="Granulin_sf"/>
</dbReference>
<gene>
    <name evidence="7" type="ORF">KC01_LOCUS14229</name>
</gene>
<feature type="domain" description="Granulins" evidence="6">
    <location>
        <begin position="50"/>
        <end position="63"/>
    </location>
</feature>
<dbReference type="PANTHER" id="PTHR12274:SF3">
    <property type="entry name" value="PROGRANULIN"/>
    <property type="match status" value="1"/>
</dbReference>
<dbReference type="SUPFAM" id="SSF57277">
    <property type="entry name" value="Granulin repeat"/>
    <property type="match status" value="1"/>
</dbReference>
<comment type="subcellular location">
    <subcellularLocation>
        <location evidence="1">Secreted</location>
    </subcellularLocation>
</comment>
<feature type="signal peptide" evidence="5">
    <location>
        <begin position="1"/>
        <end position="16"/>
    </location>
</feature>
<dbReference type="GO" id="GO:0005576">
    <property type="term" value="C:extracellular region"/>
    <property type="evidence" value="ECO:0007669"/>
    <property type="project" value="UniProtKB-SubCell"/>
</dbReference>
<dbReference type="PANTHER" id="PTHR12274">
    <property type="entry name" value="GRANULIN"/>
    <property type="match status" value="1"/>
</dbReference>
<comment type="similarity">
    <text evidence="2">Belongs to the granulin family.</text>
</comment>
<dbReference type="InterPro" id="IPR039036">
    <property type="entry name" value="Granulin_fam"/>
</dbReference>
<accession>A0AAV2K261</accession>
<dbReference type="SMART" id="SM00277">
    <property type="entry name" value="GRAN"/>
    <property type="match status" value="2"/>
</dbReference>
<evidence type="ECO:0000313" key="7">
    <source>
        <dbReference type="EMBL" id="CAL1583799.1"/>
    </source>
</evidence>
<organism evidence="7 8">
    <name type="scientific">Knipowitschia caucasica</name>
    <name type="common">Caucasian dwarf goby</name>
    <name type="synonym">Pomatoschistus caucasicus</name>
    <dbReference type="NCBI Taxonomy" id="637954"/>
    <lineage>
        <taxon>Eukaryota</taxon>
        <taxon>Metazoa</taxon>
        <taxon>Chordata</taxon>
        <taxon>Craniata</taxon>
        <taxon>Vertebrata</taxon>
        <taxon>Euteleostomi</taxon>
        <taxon>Actinopterygii</taxon>
        <taxon>Neopterygii</taxon>
        <taxon>Teleostei</taxon>
        <taxon>Neoteleostei</taxon>
        <taxon>Acanthomorphata</taxon>
        <taxon>Gobiaria</taxon>
        <taxon>Gobiiformes</taxon>
        <taxon>Gobioidei</taxon>
        <taxon>Gobiidae</taxon>
        <taxon>Gobiinae</taxon>
        <taxon>Knipowitschia</taxon>
    </lineage>
</organism>
<dbReference type="Proteomes" id="UP001497482">
    <property type="component" value="Chromosome 16"/>
</dbReference>
<dbReference type="PROSITE" id="PS00799">
    <property type="entry name" value="GRANULINS"/>
    <property type="match status" value="2"/>
</dbReference>
<reference evidence="7 8" key="1">
    <citation type="submission" date="2024-04" db="EMBL/GenBank/DDBJ databases">
        <authorList>
            <person name="Waldvogel A.-M."/>
            <person name="Schoenle A."/>
        </authorList>
    </citation>
    <scope>NUCLEOTIDE SEQUENCE [LARGE SCALE GENOMIC DNA]</scope>
</reference>